<evidence type="ECO:0000256" key="1">
    <source>
        <dbReference type="SAM" id="MobiDB-lite"/>
    </source>
</evidence>
<feature type="region of interest" description="Disordered" evidence="1">
    <location>
        <begin position="1"/>
        <end position="39"/>
    </location>
</feature>
<feature type="region of interest" description="Disordered" evidence="1">
    <location>
        <begin position="84"/>
        <end position="127"/>
    </location>
</feature>
<name>A0AAV7L1Y4_PLEWA</name>
<gene>
    <name evidence="2" type="ORF">NDU88_005797</name>
</gene>
<reference evidence="2" key="1">
    <citation type="journal article" date="2022" name="bioRxiv">
        <title>Sequencing and chromosome-scale assembly of the giantPleurodeles waltlgenome.</title>
        <authorList>
            <person name="Brown T."/>
            <person name="Elewa A."/>
            <person name="Iarovenko S."/>
            <person name="Subramanian E."/>
            <person name="Araus A.J."/>
            <person name="Petzold A."/>
            <person name="Susuki M."/>
            <person name="Suzuki K.-i.T."/>
            <person name="Hayashi T."/>
            <person name="Toyoda A."/>
            <person name="Oliveira C."/>
            <person name="Osipova E."/>
            <person name="Leigh N.D."/>
            <person name="Simon A."/>
            <person name="Yun M.H."/>
        </authorList>
    </citation>
    <scope>NUCLEOTIDE SEQUENCE</scope>
    <source>
        <strain evidence="2">20211129_DDA</strain>
        <tissue evidence="2">Liver</tissue>
    </source>
</reference>
<accession>A0AAV7L1Y4</accession>
<proteinExistence type="predicted"/>
<sequence length="127" mass="13844">MSPQLRSITGLKPRPDRTVQRQGEHGNTDSAGPRLQHKLSLDIPPQTCVRCIPVTAHTWRAQADPRNPTEHSEVNFYISSATHPGLTTCATPSPALKSWTGRMPWTSEGKPASSVEGGGPEEGRRLQ</sequence>
<dbReference type="AlphaFoldDB" id="A0AAV7L1Y4"/>
<evidence type="ECO:0000313" key="2">
    <source>
        <dbReference type="EMBL" id="KAJ1085671.1"/>
    </source>
</evidence>
<dbReference type="Proteomes" id="UP001066276">
    <property type="component" value="Chromosome 12"/>
</dbReference>
<keyword evidence="3" id="KW-1185">Reference proteome</keyword>
<feature type="compositionally biased region" description="Basic and acidic residues" evidence="1">
    <location>
        <begin position="13"/>
        <end position="27"/>
    </location>
</feature>
<evidence type="ECO:0000313" key="3">
    <source>
        <dbReference type="Proteomes" id="UP001066276"/>
    </source>
</evidence>
<comment type="caution">
    <text evidence="2">The sequence shown here is derived from an EMBL/GenBank/DDBJ whole genome shotgun (WGS) entry which is preliminary data.</text>
</comment>
<organism evidence="2 3">
    <name type="scientific">Pleurodeles waltl</name>
    <name type="common">Iberian ribbed newt</name>
    <dbReference type="NCBI Taxonomy" id="8319"/>
    <lineage>
        <taxon>Eukaryota</taxon>
        <taxon>Metazoa</taxon>
        <taxon>Chordata</taxon>
        <taxon>Craniata</taxon>
        <taxon>Vertebrata</taxon>
        <taxon>Euteleostomi</taxon>
        <taxon>Amphibia</taxon>
        <taxon>Batrachia</taxon>
        <taxon>Caudata</taxon>
        <taxon>Salamandroidea</taxon>
        <taxon>Salamandridae</taxon>
        <taxon>Pleurodelinae</taxon>
        <taxon>Pleurodeles</taxon>
    </lineage>
</organism>
<protein>
    <submittedName>
        <fullName evidence="2">Uncharacterized protein</fullName>
    </submittedName>
</protein>
<dbReference type="EMBL" id="JANPWB010000016">
    <property type="protein sequence ID" value="KAJ1085671.1"/>
    <property type="molecule type" value="Genomic_DNA"/>
</dbReference>